<evidence type="ECO:0000313" key="11">
    <source>
        <dbReference type="Proteomes" id="UP000812966"/>
    </source>
</evidence>
<dbReference type="GO" id="GO:0016592">
    <property type="term" value="C:mediator complex"/>
    <property type="evidence" value="ECO:0007669"/>
    <property type="project" value="InterPro"/>
</dbReference>
<gene>
    <name evidence="10" type="ORF">FFLO_00648</name>
</gene>
<evidence type="ECO:0000256" key="9">
    <source>
        <dbReference type="SAM" id="MobiDB-lite"/>
    </source>
</evidence>
<evidence type="ECO:0000256" key="4">
    <source>
        <dbReference type="ARBA" id="ARBA00023015"/>
    </source>
</evidence>
<keyword evidence="6 8" id="KW-0804">Transcription</keyword>
<keyword evidence="5 8" id="KW-0010">Activator</keyword>
<sequence length="146" mass="16788">MSLLPPNLARQANKDRFEVELEFLQCLASPNYLYELASKGYLDDPTFINYLDYLSYWRRPDYAQFINYPTALHHLSLLSSSPSFRQALKSYQFVDDMQKQELLGWDSSFGTRFREEDHIATEADKEKKIGEEVKSGTVGPASMSAS</sequence>
<evidence type="ECO:0000256" key="5">
    <source>
        <dbReference type="ARBA" id="ARBA00023159"/>
    </source>
</evidence>
<comment type="caution">
    <text evidence="10">The sequence shown here is derived from an EMBL/GenBank/DDBJ whole genome shotgun (WGS) entry which is preliminary data.</text>
</comment>
<comment type="subcellular location">
    <subcellularLocation>
        <location evidence="1 8">Nucleus</location>
    </subcellularLocation>
</comment>
<evidence type="ECO:0000256" key="3">
    <source>
        <dbReference type="ARBA" id="ARBA00019660"/>
    </source>
</evidence>
<comment type="function">
    <text evidence="8">Component of the Mediator complex, a coactivator involved in the regulated transcription of nearly all RNA polymerase II-dependent genes. Mediator functions as a bridge to convey information from gene-specific regulatory proteins to the basal RNA polymerase II transcription machinery. Mediator is recruited to promoters by direct interactions with regulatory proteins and serves as a scaffold for the assembly of a functional preinitiation complex with RNA polymerase II and the general transcription factors.</text>
</comment>
<protein>
    <recommendedName>
        <fullName evidence="3 8">Mediator of RNA polymerase II transcription subunit 31</fullName>
    </recommendedName>
</protein>
<reference evidence="10" key="1">
    <citation type="submission" date="2020-04" db="EMBL/GenBank/DDBJ databases">
        <title>Analysis of mating type loci in Filobasidium floriforme.</title>
        <authorList>
            <person name="Nowrousian M."/>
        </authorList>
    </citation>
    <scope>NUCLEOTIDE SEQUENCE</scope>
    <source>
        <strain evidence="10">CBS 6242</strain>
    </source>
</reference>
<dbReference type="EMBL" id="JABELV010000007">
    <property type="protein sequence ID" value="KAG7571465.1"/>
    <property type="molecule type" value="Genomic_DNA"/>
</dbReference>
<feature type="compositionally biased region" description="Basic and acidic residues" evidence="9">
    <location>
        <begin position="117"/>
        <end position="134"/>
    </location>
</feature>
<dbReference type="Proteomes" id="UP000812966">
    <property type="component" value="Unassembled WGS sequence"/>
</dbReference>
<evidence type="ECO:0000256" key="7">
    <source>
        <dbReference type="ARBA" id="ARBA00023242"/>
    </source>
</evidence>
<organism evidence="10 11">
    <name type="scientific">Filobasidium floriforme</name>
    <dbReference type="NCBI Taxonomy" id="5210"/>
    <lineage>
        <taxon>Eukaryota</taxon>
        <taxon>Fungi</taxon>
        <taxon>Dikarya</taxon>
        <taxon>Basidiomycota</taxon>
        <taxon>Agaricomycotina</taxon>
        <taxon>Tremellomycetes</taxon>
        <taxon>Filobasidiales</taxon>
        <taxon>Filobasidiaceae</taxon>
        <taxon>Filobasidium</taxon>
    </lineage>
</organism>
<keyword evidence="4 8" id="KW-0805">Transcription regulation</keyword>
<evidence type="ECO:0000256" key="8">
    <source>
        <dbReference type="RuleBase" id="RU364129"/>
    </source>
</evidence>
<evidence type="ECO:0000313" key="10">
    <source>
        <dbReference type="EMBL" id="KAG7571465.1"/>
    </source>
</evidence>
<dbReference type="PANTHER" id="PTHR13186">
    <property type="entry name" value="MEDIATOR OF RNA POLYMERASE II TRANSCRIPTION SUBUNIT 31"/>
    <property type="match status" value="1"/>
</dbReference>
<keyword evidence="7 8" id="KW-0539">Nucleus</keyword>
<keyword evidence="11" id="KW-1185">Reference proteome</keyword>
<dbReference type="Pfam" id="PF05669">
    <property type="entry name" value="Med31"/>
    <property type="match status" value="1"/>
</dbReference>
<comment type="similarity">
    <text evidence="2 8">Belongs to the Mediator complex subunit 31 family.</text>
</comment>
<comment type="subunit">
    <text evidence="8">Component of the Mediator complex.</text>
</comment>
<evidence type="ECO:0000256" key="6">
    <source>
        <dbReference type="ARBA" id="ARBA00023163"/>
    </source>
</evidence>
<dbReference type="Gene3D" id="1.10.10.1340">
    <property type="entry name" value="Mediator of RNA polymerase II, submodule Med31 (Soh1)"/>
    <property type="match status" value="1"/>
</dbReference>
<dbReference type="GO" id="GO:0003712">
    <property type="term" value="F:transcription coregulator activity"/>
    <property type="evidence" value="ECO:0007669"/>
    <property type="project" value="InterPro"/>
</dbReference>
<accession>A0A8K0NQS5</accession>
<name>A0A8K0NQS5_9TREE</name>
<dbReference type="InterPro" id="IPR008831">
    <property type="entry name" value="Mediator_Med31"/>
</dbReference>
<proteinExistence type="inferred from homology"/>
<dbReference type="GO" id="GO:0006355">
    <property type="term" value="P:regulation of DNA-templated transcription"/>
    <property type="evidence" value="ECO:0007669"/>
    <property type="project" value="InterPro"/>
</dbReference>
<dbReference type="AlphaFoldDB" id="A0A8K0NQS5"/>
<evidence type="ECO:0000256" key="1">
    <source>
        <dbReference type="ARBA" id="ARBA00004123"/>
    </source>
</evidence>
<evidence type="ECO:0000256" key="2">
    <source>
        <dbReference type="ARBA" id="ARBA00006378"/>
    </source>
</evidence>
<dbReference type="InterPro" id="IPR038089">
    <property type="entry name" value="Med31_sf"/>
</dbReference>
<feature type="region of interest" description="Disordered" evidence="9">
    <location>
        <begin position="117"/>
        <end position="146"/>
    </location>
</feature>